<reference evidence="1 2" key="1">
    <citation type="submission" date="2019-07" db="EMBL/GenBank/DDBJ databases">
        <title>Whole genome shotgun sequence of Lactobacillus diolivorans NBRC 107869.</title>
        <authorList>
            <person name="Hosoyama A."/>
            <person name="Uohara A."/>
            <person name="Ohji S."/>
            <person name="Ichikawa N."/>
        </authorList>
    </citation>
    <scope>NUCLEOTIDE SEQUENCE [LARGE SCALE GENOMIC DNA]</scope>
    <source>
        <strain evidence="1 2">NBRC 107869</strain>
    </source>
</reference>
<gene>
    <name evidence="1" type="ORF">LDI01_12710</name>
</gene>
<dbReference type="EMBL" id="BKAB01000016">
    <property type="protein sequence ID" value="GEP23678.1"/>
    <property type="molecule type" value="Genomic_DNA"/>
</dbReference>
<name>A0ABQ0XC52_9LACO</name>
<sequence>MFINGFLNRLAGLFKGHKFTCHYTGDGAKLQFELNFKNDYFVIGQLVALFTRLRFLPTVT</sequence>
<keyword evidence="2" id="KW-1185">Reference proteome</keyword>
<evidence type="ECO:0000313" key="2">
    <source>
        <dbReference type="Proteomes" id="UP000321409"/>
    </source>
</evidence>
<proteinExistence type="predicted"/>
<accession>A0ABQ0XC52</accession>
<organism evidence="1 2">
    <name type="scientific">Lentilactobacillus diolivorans</name>
    <dbReference type="NCBI Taxonomy" id="179838"/>
    <lineage>
        <taxon>Bacteria</taxon>
        <taxon>Bacillati</taxon>
        <taxon>Bacillota</taxon>
        <taxon>Bacilli</taxon>
        <taxon>Lactobacillales</taxon>
        <taxon>Lactobacillaceae</taxon>
        <taxon>Lentilactobacillus</taxon>
    </lineage>
</organism>
<dbReference type="Proteomes" id="UP000321409">
    <property type="component" value="Unassembled WGS sequence"/>
</dbReference>
<evidence type="ECO:0000313" key="1">
    <source>
        <dbReference type="EMBL" id="GEP23678.1"/>
    </source>
</evidence>
<protein>
    <submittedName>
        <fullName evidence="1">Uncharacterized protein</fullName>
    </submittedName>
</protein>
<comment type="caution">
    <text evidence="1">The sequence shown here is derived from an EMBL/GenBank/DDBJ whole genome shotgun (WGS) entry which is preliminary data.</text>
</comment>